<organism evidence="2 3">
    <name type="scientific">Mytilus galloprovincialis</name>
    <name type="common">Mediterranean mussel</name>
    <dbReference type="NCBI Taxonomy" id="29158"/>
    <lineage>
        <taxon>Eukaryota</taxon>
        <taxon>Metazoa</taxon>
        <taxon>Spiralia</taxon>
        <taxon>Lophotrochozoa</taxon>
        <taxon>Mollusca</taxon>
        <taxon>Bivalvia</taxon>
        <taxon>Autobranchia</taxon>
        <taxon>Pteriomorphia</taxon>
        <taxon>Mytilida</taxon>
        <taxon>Mytiloidea</taxon>
        <taxon>Mytilidae</taxon>
        <taxon>Mytilinae</taxon>
        <taxon>Mytilus</taxon>
    </lineage>
</organism>
<evidence type="ECO:0000259" key="1">
    <source>
        <dbReference type="PROSITE" id="PS50209"/>
    </source>
</evidence>
<gene>
    <name evidence="2" type="ORF">MGAL_10B037433</name>
</gene>
<sequence length="192" mass="22275">MSQRRQSERNKMILDILMARPYRTFKTLTEEIIEFDQSKMDLVSKMKNFDCDGDDRQPFLKIMDISSHTIQLQKNFKMLVNELATTSTIVDHLISEEVMCLEDQAEICASDITKEQSNRLLLTKLMYKNAGACKCFLSALKEDTCDETLARRIEHTNVTDEEKLMLHIGRTAAKEKKEKYTRGNSLLNKKLN</sequence>
<proteinExistence type="predicted"/>
<accession>A0A8B6CEQ6</accession>
<protein>
    <recommendedName>
        <fullName evidence="1">CARD domain-containing protein</fullName>
    </recommendedName>
</protein>
<dbReference type="CDD" id="cd01671">
    <property type="entry name" value="CARD"/>
    <property type="match status" value="1"/>
</dbReference>
<dbReference type="Pfam" id="PF00619">
    <property type="entry name" value="CARD"/>
    <property type="match status" value="1"/>
</dbReference>
<dbReference type="Proteomes" id="UP000596742">
    <property type="component" value="Unassembled WGS sequence"/>
</dbReference>
<comment type="caution">
    <text evidence="2">The sequence shown here is derived from an EMBL/GenBank/DDBJ whole genome shotgun (WGS) entry which is preliminary data.</text>
</comment>
<keyword evidence="3" id="KW-1185">Reference proteome</keyword>
<dbReference type="InterPro" id="IPR001315">
    <property type="entry name" value="CARD"/>
</dbReference>
<feature type="domain" description="CARD" evidence="1">
    <location>
        <begin position="72"/>
        <end position="142"/>
    </location>
</feature>
<dbReference type="GO" id="GO:0042981">
    <property type="term" value="P:regulation of apoptotic process"/>
    <property type="evidence" value="ECO:0007669"/>
    <property type="project" value="InterPro"/>
</dbReference>
<dbReference type="InterPro" id="IPR011029">
    <property type="entry name" value="DEATH-like_dom_sf"/>
</dbReference>
<name>A0A8B6CEQ6_MYTGA</name>
<dbReference type="PROSITE" id="PS50209">
    <property type="entry name" value="CARD"/>
    <property type="match status" value="1"/>
</dbReference>
<dbReference type="Gene3D" id="1.10.533.10">
    <property type="entry name" value="Death Domain, Fas"/>
    <property type="match status" value="1"/>
</dbReference>
<evidence type="ECO:0000313" key="2">
    <source>
        <dbReference type="EMBL" id="VDI03127.1"/>
    </source>
</evidence>
<dbReference type="EMBL" id="UYJE01001564">
    <property type="protein sequence ID" value="VDI03127.1"/>
    <property type="molecule type" value="Genomic_DNA"/>
</dbReference>
<dbReference type="SUPFAM" id="SSF47986">
    <property type="entry name" value="DEATH domain"/>
    <property type="match status" value="1"/>
</dbReference>
<dbReference type="OrthoDB" id="6188222at2759"/>
<dbReference type="AlphaFoldDB" id="A0A8B6CEQ6"/>
<evidence type="ECO:0000313" key="3">
    <source>
        <dbReference type="Proteomes" id="UP000596742"/>
    </source>
</evidence>
<reference evidence="2" key="1">
    <citation type="submission" date="2018-11" db="EMBL/GenBank/DDBJ databases">
        <authorList>
            <person name="Alioto T."/>
            <person name="Alioto T."/>
        </authorList>
    </citation>
    <scope>NUCLEOTIDE SEQUENCE</scope>
</reference>